<evidence type="ECO:0000256" key="12">
    <source>
        <dbReference type="ARBA" id="ARBA00023328"/>
    </source>
</evidence>
<dbReference type="GO" id="GO:0051301">
    <property type="term" value="P:cell division"/>
    <property type="evidence" value="ECO:0007669"/>
    <property type="project" value="UniProtKB-KW"/>
</dbReference>
<evidence type="ECO:0000256" key="4">
    <source>
        <dbReference type="ARBA" id="ARBA00022454"/>
    </source>
</evidence>
<dbReference type="FunFam" id="1.25.10.10:FF:000050">
    <property type="entry name" value="Cytoskeleton-associated protein 5 isoform X1"/>
    <property type="match status" value="1"/>
</dbReference>
<dbReference type="InterPro" id="IPR034085">
    <property type="entry name" value="TOG"/>
</dbReference>
<evidence type="ECO:0000256" key="8">
    <source>
        <dbReference type="ARBA" id="ARBA00022776"/>
    </source>
</evidence>
<dbReference type="GO" id="GO:0007051">
    <property type="term" value="P:spindle organization"/>
    <property type="evidence" value="ECO:0007669"/>
    <property type="project" value="InterPro"/>
</dbReference>
<dbReference type="GO" id="GO:0000922">
    <property type="term" value="C:spindle pole"/>
    <property type="evidence" value="ECO:0007669"/>
    <property type="project" value="UniProtKB-SubCell"/>
</dbReference>
<feature type="region of interest" description="Disordered" evidence="14">
    <location>
        <begin position="1421"/>
        <end position="1463"/>
    </location>
</feature>
<proteinExistence type="inferred from homology"/>
<evidence type="ECO:0000256" key="14">
    <source>
        <dbReference type="SAM" id="MobiDB-lite"/>
    </source>
</evidence>
<dbReference type="GO" id="GO:0005813">
    <property type="term" value="C:centrosome"/>
    <property type="evidence" value="ECO:0007669"/>
    <property type="project" value="UniProtKB-SubCell"/>
</dbReference>
<dbReference type="FunFam" id="1.25.10.10:FF:000068">
    <property type="entry name" value="cytoskeleton-associated protein 5 isoform X1"/>
    <property type="match status" value="1"/>
</dbReference>
<name>A0A2T7PJ12_POMCA</name>
<dbReference type="Pfam" id="PF21041">
    <property type="entry name" value="XMAP215_CLASP_TOG"/>
    <property type="match status" value="5"/>
</dbReference>
<feature type="domain" description="TOG" evidence="15">
    <location>
        <begin position="272"/>
        <end position="507"/>
    </location>
</feature>
<dbReference type="SMART" id="SM01349">
    <property type="entry name" value="TOG"/>
    <property type="match status" value="5"/>
</dbReference>
<accession>A0A2T7PJ12</accession>
<keyword evidence="6" id="KW-0132">Cell division</keyword>
<evidence type="ECO:0000256" key="2">
    <source>
        <dbReference type="ARBA" id="ARBA00004629"/>
    </source>
</evidence>
<comment type="similarity">
    <text evidence="13">Belongs to the TOG/XMAP215 family.</text>
</comment>
<keyword evidence="5" id="KW-0963">Cytoplasm</keyword>
<evidence type="ECO:0000256" key="11">
    <source>
        <dbReference type="ARBA" id="ARBA00023306"/>
    </source>
</evidence>
<evidence type="ECO:0000313" key="16">
    <source>
        <dbReference type="EMBL" id="PVD33409.1"/>
    </source>
</evidence>
<feature type="compositionally biased region" description="Acidic residues" evidence="14">
    <location>
        <begin position="1097"/>
        <end position="1106"/>
    </location>
</feature>
<feature type="compositionally biased region" description="Low complexity" evidence="14">
    <location>
        <begin position="1931"/>
        <end position="1941"/>
    </location>
</feature>
<feature type="compositionally biased region" description="Low complexity" evidence="14">
    <location>
        <begin position="1127"/>
        <end position="1144"/>
    </location>
</feature>
<evidence type="ECO:0000256" key="13">
    <source>
        <dbReference type="ARBA" id="ARBA00025722"/>
    </source>
</evidence>
<feature type="compositionally biased region" description="Acidic residues" evidence="14">
    <location>
        <begin position="822"/>
        <end position="841"/>
    </location>
</feature>
<feature type="compositionally biased region" description="Gly residues" evidence="14">
    <location>
        <begin position="511"/>
        <end position="520"/>
    </location>
</feature>
<feature type="region of interest" description="Disordered" evidence="14">
    <location>
        <begin position="1071"/>
        <end position="1164"/>
    </location>
</feature>
<keyword evidence="17" id="KW-1185">Reference proteome</keyword>
<dbReference type="EMBL" id="PZQS01000003">
    <property type="protein sequence ID" value="PVD33409.1"/>
    <property type="molecule type" value="Genomic_DNA"/>
</dbReference>
<keyword evidence="8" id="KW-0498">Mitosis</keyword>
<feature type="domain" description="TOG" evidence="15">
    <location>
        <begin position="1179"/>
        <end position="1424"/>
    </location>
</feature>
<evidence type="ECO:0000256" key="6">
    <source>
        <dbReference type="ARBA" id="ARBA00022618"/>
    </source>
</evidence>
<feature type="compositionally biased region" description="Acidic residues" evidence="14">
    <location>
        <begin position="257"/>
        <end position="268"/>
    </location>
</feature>
<evidence type="ECO:0000256" key="9">
    <source>
        <dbReference type="ARBA" id="ARBA00022838"/>
    </source>
</evidence>
<keyword evidence="12" id="KW-0137">Centromere</keyword>
<dbReference type="FunFam" id="1.25.10.10:FF:000063">
    <property type="entry name" value="Putative cytoskeleton-associated protein 5"/>
    <property type="match status" value="1"/>
</dbReference>
<dbReference type="GO" id="GO:0051010">
    <property type="term" value="F:microtubule plus-end binding"/>
    <property type="evidence" value="ECO:0007669"/>
    <property type="project" value="InterPro"/>
</dbReference>
<comment type="caution">
    <text evidence="16">The sequence shown here is derived from an EMBL/GenBank/DDBJ whole genome shotgun (WGS) entry which is preliminary data.</text>
</comment>
<dbReference type="GO" id="GO:0061863">
    <property type="term" value="F:microtubule plus end polymerase"/>
    <property type="evidence" value="ECO:0007669"/>
    <property type="project" value="InterPro"/>
</dbReference>
<keyword evidence="7" id="KW-0677">Repeat</keyword>
<evidence type="ECO:0000313" key="17">
    <source>
        <dbReference type="Proteomes" id="UP000245119"/>
    </source>
</evidence>
<keyword evidence="11" id="KW-0131">Cell cycle</keyword>
<protein>
    <recommendedName>
        <fullName evidence="15">TOG domain-containing protein</fullName>
    </recommendedName>
</protein>
<feature type="region of interest" description="Disordered" evidence="14">
    <location>
        <begin position="507"/>
        <end position="582"/>
    </location>
</feature>
<feature type="domain" description="TOG" evidence="15">
    <location>
        <begin position="843"/>
        <end position="1075"/>
    </location>
</feature>
<keyword evidence="10" id="KW-0206">Cytoskeleton</keyword>
<dbReference type="InterPro" id="IPR016024">
    <property type="entry name" value="ARM-type_fold"/>
</dbReference>
<comment type="subcellular location">
    <subcellularLocation>
        <location evidence="2">Chromosome</location>
        <location evidence="2">Centromere</location>
        <location evidence="2">Kinetochore</location>
    </subcellularLocation>
    <subcellularLocation>
        <location evidence="1">Cytoplasm</location>
        <location evidence="1">Cytoskeleton</location>
        <location evidence="1">Microtubule organizing center</location>
        <location evidence="1">Centrosome</location>
    </subcellularLocation>
    <subcellularLocation>
        <location evidence="3">Cytoplasm</location>
        <location evidence="3">Cytoskeleton</location>
        <location evidence="3">Spindle pole</location>
    </subcellularLocation>
</comment>
<sequence>MGDDSEWMKLPTEEKCNHKLWKARLAGYEELIKTLGGLDNDKSPEFTKCSGMMKKIVSDNNAVAQEKGLDVVIAFLENASTQIGARTIGEVVSGVVAKCLSATKQKTKEKGMEIIMLYFELDKPDAVQECLMAGLENKNPKVVIGCVQCLTSALRDFGTKVIQVKPLLKFLPKLLEDRDKNVRDETKALVIELYRWIGAALKPQMSNFKPIQVQELEEEFEKLAGPKPVQTRFMRSQQDLKAKMEEQAATAASGGDGGEEEEGEADDVDPYELMESVDILAKIPKDFSDKIEAKKWQERREALEALQKLVEAPRIENGNFGTLVSTLLKVIGKDSNVMLVSLAGNCLTSLAKGLRKNFVTYGPNCMGVILEKFKEKKQNVVQALREASDAIFASGISLESIMEETVAALDNKNPSVKAETALFLSRCFARCTQTTLPKKMLKAYCVPLLKTVNDTDPQVREASFEALGVAMKVVTEKHIMPFLADVDALKMQKIQERCQSAVLLNAKGEPRAGGGGGGEGAPPKKNEPKPVSKPPPKSAPVTKKPGSAATSGAGGAGKKGGKPKGKEKGAGKADVASEPLLSDEAVDEKAGAVLPSDLLTGLESGNWKERMAAMEKFIEVTKGMSKEEIPCQVFVRVLKKKPGLKETNFQVLKLKLDLLAHLGQNSRFSRQSADLVLSEIIDKVGDVKNGAAAQEALSCISEACGLEFVSEQALALAFEQKNPKNQSETLNWLAQAIKEFGLKVPIKPVIAAVNKALAATNPAVRTAGITLLGTMYMYMGAKLRVFFEEEKPALLQQIDAEFEKVKGEKPPPATRGLVASEGGDEEEGGGGEEGEGEEGELQDLVPRTDISDRITEELITMMTDKNWKVRNEALQKVTEILKEAKFITANLGELPEALKARLSESNKNLQMTTITICSTLATAMGTHCKQHVRVIGPGLISCLTDSKPQLRAAVVAALNLWVEQATLVPFVECEALVDGLKTENPNLRAELLGWLSEKLPAHKTLPVEFKDCVPFLLTCLEDRSGDVRKKAQDAIIPFMIHVGYNNFVKAVGKLKPASKDQVMPLLEKAKGELPAKAPPPAKKKAPTAAPSRPVVSDDVDEEDEEERQAAPAARQESKNEKADSKSKTQSKATKAVKSAPAASSNKKKEEEDVGPPMTLAVSKEQRVKDEKAMKVLKWNFVELRAEFVDQLKSQMEKNFSPSLMGQLFHSDFKFHIKAIEQLIACLDSLENETVGNVDLILKWCTIRFYDTNPSMINKAMDYLQQLFLHLADLDYHLSDLEASSFIPYLVLKVGDAKDNVRKDVRNIFKLICKVYPASKMFTYLLDGLKCKVAKQRAECLEELACLVEIYGVNICQPSPAQALKVIAAQIGDRDTGVRNAALNTIVSAYMILGDGVYKFIGNLKEKEQSLLDERIKRSMKSKPVKPIVEERPRTAPAPPPSKPVTQQTIPRPASTIPKSSSSNSIRKEFALDVDTEPISDNLGMPQLIQHDLDHLYEPIKLPKIRARPPSPLMKHLSSSEATTAIGYVISQVTSPDITTSIQALAQIDEVLKEEERAEVLAGHLDKLLLMLSMQFRMAHSTFMGDPETPRDEVVRLYRCLLSTVLQIFQLSNLGSKASKDVLRDLMTSLITVLLDNRLMELEDGPLVVRSVNITVVRIVERADSTSIMGALIRLLQDCVGSETCSAKFLEIVMKCLWKMVRMLPNITNELNIDRILLDAHNFMRAFPSHTWKERRNDHPLRTIKTVLHSLAKQKGNKILSHTGLIDSGENSEVEAYLHKVLKDGVAGNNARNEEVTADSSRGSSSKSKRLSKSTHDMLAEIFKKIGSKENTKEGLNDLYDFKKKYPDADLEPFLKKSSQFFQNYIERGLKNIEQEREGKKPEAFDVISVVKPLSETASNGEMIGADYYMQRLSAIRARCGLDAIENRAEKSSPVSKSSHSSSEQDLENIASTSESEPEIRIPNSTLQTTASSTSQGSSVDITELKMRLERIKKMATT</sequence>
<dbReference type="Gene3D" id="1.25.10.10">
    <property type="entry name" value="Leucine-rich Repeat Variant"/>
    <property type="match status" value="5"/>
</dbReference>
<dbReference type="STRING" id="400727.A0A2T7PJ12"/>
<gene>
    <name evidence="16" type="ORF">C0Q70_04665</name>
</gene>
<organism evidence="16 17">
    <name type="scientific">Pomacea canaliculata</name>
    <name type="common">Golden apple snail</name>
    <dbReference type="NCBI Taxonomy" id="400727"/>
    <lineage>
        <taxon>Eukaryota</taxon>
        <taxon>Metazoa</taxon>
        <taxon>Spiralia</taxon>
        <taxon>Lophotrochozoa</taxon>
        <taxon>Mollusca</taxon>
        <taxon>Gastropoda</taxon>
        <taxon>Caenogastropoda</taxon>
        <taxon>Architaenioglossa</taxon>
        <taxon>Ampullarioidea</taxon>
        <taxon>Ampullariidae</taxon>
        <taxon>Pomacea</taxon>
    </lineage>
</organism>
<evidence type="ECO:0000256" key="10">
    <source>
        <dbReference type="ARBA" id="ARBA00023212"/>
    </source>
</evidence>
<feature type="compositionally biased region" description="Low complexity" evidence="14">
    <location>
        <begin position="539"/>
        <end position="551"/>
    </location>
</feature>
<evidence type="ECO:0000259" key="15">
    <source>
        <dbReference type="SMART" id="SM01349"/>
    </source>
</evidence>
<feature type="compositionally biased region" description="Basic and acidic residues" evidence="14">
    <location>
        <begin position="1115"/>
        <end position="1126"/>
    </location>
</feature>
<dbReference type="InterPro" id="IPR048491">
    <property type="entry name" value="XMAP215_CLASP_TOG"/>
</dbReference>
<feature type="domain" description="TOG" evidence="15">
    <location>
        <begin position="580"/>
        <end position="811"/>
    </location>
</feature>
<evidence type="ECO:0000256" key="5">
    <source>
        <dbReference type="ARBA" id="ARBA00022490"/>
    </source>
</evidence>
<feature type="domain" description="TOG" evidence="15">
    <location>
        <begin position="1"/>
        <end position="229"/>
    </location>
</feature>
<dbReference type="PANTHER" id="PTHR12609">
    <property type="entry name" value="MICROTUBULE ASSOCIATED PROTEIN XMAP215"/>
    <property type="match status" value="1"/>
</dbReference>
<feature type="region of interest" description="Disordered" evidence="14">
    <location>
        <begin position="1928"/>
        <end position="1982"/>
    </location>
</feature>
<dbReference type="OrthoDB" id="205662at2759"/>
<evidence type="ECO:0000256" key="7">
    <source>
        <dbReference type="ARBA" id="ARBA00022737"/>
    </source>
</evidence>
<dbReference type="SUPFAM" id="SSF48371">
    <property type="entry name" value="ARM repeat"/>
    <property type="match status" value="2"/>
</dbReference>
<dbReference type="GO" id="GO:0030951">
    <property type="term" value="P:establishment or maintenance of microtubule cytoskeleton polarity"/>
    <property type="evidence" value="ECO:0007669"/>
    <property type="project" value="InterPro"/>
</dbReference>
<dbReference type="InterPro" id="IPR011989">
    <property type="entry name" value="ARM-like"/>
</dbReference>
<evidence type="ECO:0000256" key="3">
    <source>
        <dbReference type="ARBA" id="ARBA00004647"/>
    </source>
</evidence>
<keyword evidence="4" id="KW-0158">Chromosome</keyword>
<dbReference type="InterPro" id="IPR045110">
    <property type="entry name" value="XMAP215"/>
</dbReference>
<dbReference type="FunFam" id="1.25.10.10:FF:000052">
    <property type="entry name" value="Cytoskeleton associated protein 5"/>
    <property type="match status" value="1"/>
</dbReference>
<keyword evidence="9" id="KW-0995">Kinetochore</keyword>
<dbReference type="GO" id="GO:0046785">
    <property type="term" value="P:microtubule polymerization"/>
    <property type="evidence" value="ECO:0007669"/>
    <property type="project" value="InterPro"/>
</dbReference>
<dbReference type="Proteomes" id="UP000245119">
    <property type="component" value="Linkage Group LG3"/>
</dbReference>
<feature type="compositionally biased region" description="Low complexity" evidence="14">
    <location>
        <begin position="1964"/>
        <end position="1978"/>
    </location>
</feature>
<feature type="region of interest" description="Disordered" evidence="14">
    <location>
        <begin position="1791"/>
        <end position="1812"/>
    </location>
</feature>
<dbReference type="GO" id="GO:0000776">
    <property type="term" value="C:kinetochore"/>
    <property type="evidence" value="ECO:0007669"/>
    <property type="project" value="UniProtKB-KW"/>
</dbReference>
<dbReference type="FunFam" id="1.25.10.10:FF:000019">
    <property type="entry name" value="Cytoskeleton-associated protein 5"/>
    <property type="match status" value="1"/>
</dbReference>
<reference evidence="16 17" key="1">
    <citation type="submission" date="2018-04" db="EMBL/GenBank/DDBJ databases">
        <title>The genome of golden apple snail Pomacea canaliculata provides insight into stress tolerance and invasive adaptation.</title>
        <authorList>
            <person name="Liu C."/>
            <person name="Liu B."/>
            <person name="Ren Y."/>
            <person name="Zhang Y."/>
            <person name="Wang H."/>
            <person name="Li S."/>
            <person name="Jiang F."/>
            <person name="Yin L."/>
            <person name="Zhang G."/>
            <person name="Qian W."/>
            <person name="Fan W."/>
        </authorList>
    </citation>
    <scope>NUCLEOTIDE SEQUENCE [LARGE SCALE GENOMIC DNA]</scope>
    <source>
        <strain evidence="16">SZHN2017</strain>
        <tissue evidence="16">Muscle</tissue>
    </source>
</reference>
<feature type="compositionally biased region" description="Low complexity" evidence="14">
    <location>
        <begin position="1086"/>
        <end position="1096"/>
    </location>
</feature>
<feature type="region of interest" description="Disordered" evidence="14">
    <location>
        <begin position="806"/>
        <end position="847"/>
    </location>
</feature>
<evidence type="ECO:0000256" key="1">
    <source>
        <dbReference type="ARBA" id="ARBA00004300"/>
    </source>
</evidence>
<feature type="region of interest" description="Disordered" evidence="14">
    <location>
        <begin position="238"/>
        <end position="268"/>
    </location>
</feature>